<dbReference type="SUPFAM" id="SSF56349">
    <property type="entry name" value="DNA breaking-rejoining enzymes"/>
    <property type="match status" value="1"/>
</dbReference>
<dbReference type="InterPro" id="IPR002104">
    <property type="entry name" value="Integrase_catalytic"/>
</dbReference>
<organism evidence="8 9">
    <name type="scientific">Alistipes shahii</name>
    <dbReference type="NCBI Taxonomy" id="328814"/>
    <lineage>
        <taxon>Bacteria</taxon>
        <taxon>Pseudomonadati</taxon>
        <taxon>Bacteroidota</taxon>
        <taxon>Bacteroidia</taxon>
        <taxon>Bacteroidales</taxon>
        <taxon>Rikenellaceae</taxon>
        <taxon>Alistipes</taxon>
    </lineage>
</organism>
<evidence type="ECO:0000256" key="5">
    <source>
        <dbReference type="PROSITE-ProRule" id="PRU01248"/>
    </source>
</evidence>
<accession>A0A5B3GDL6</accession>
<dbReference type="Pfam" id="PF17293">
    <property type="entry name" value="Arm-DNA-bind_5"/>
    <property type="match status" value="1"/>
</dbReference>
<feature type="domain" description="Tyr recombinase" evidence="6">
    <location>
        <begin position="219"/>
        <end position="397"/>
    </location>
</feature>
<comment type="caution">
    <text evidence="8">The sequence shown here is derived from an EMBL/GenBank/DDBJ whole genome shotgun (WGS) entry which is preliminary data.</text>
</comment>
<dbReference type="Pfam" id="PF00589">
    <property type="entry name" value="Phage_integrase"/>
    <property type="match status" value="1"/>
</dbReference>
<dbReference type="EMBL" id="VVXK01000002">
    <property type="protein sequence ID" value="KAA2371718.1"/>
    <property type="molecule type" value="Genomic_DNA"/>
</dbReference>
<protein>
    <submittedName>
        <fullName evidence="8">Tyrosine-type recombinase/integrase</fullName>
    </submittedName>
</protein>
<dbReference type="InterPro" id="IPR025269">
    <property type="entry name" value="SAM-like_dom"/>
</dbReference>
<name>A0A5B3GDL6_9BACT</name>
<dbReference type="PROSITE" id="PS51900">
    <property type="entry name" value="CB"/>
    <property type="match status" value="1"/>
</dbReference>
<keyword evidence="4" id="KW-0233">DNA recombination</keyword>
<dbReference type="InterPro" id="IPR013762">
    <property type="entry name" value="Integrase-like_cat_sf"/>
</dbReference>
<dbReference type="InterPro" id="IPR044068">
    <property type="entry name" value="CB"/>
</dbReference>
<evidence type="ECO:0000259" key="7">
    <source>
        <dbReference type="PROSITE" id="PS51900"/>
    </source>
</evidence>
<evidence type="ECO:0000256" key="3">
    <source>
        <dbReference type="ARBA" id="ARBA00023125"/>
    </source>
</evidence>
<reference evidence="8 9" key="1">
    <citation type="journal article" date="2019" name="Nat. Med.">
        <title>A library of human gut bacterial isolates paired with longitudinal multiomics data enables mechanistic microbiome research.</title>
        <authorList>
            <person name="Poyet M."/>
            <person name="Groussin M."/>
            <person name="Gibbons S.M."/>
            <person name="Avila-Pacheco J."/>
            <person name="Jiang X."/>
            <person name="Kearney S.M."/>
            <person name="Perrotta A.R."/>
            <person name="Berdy B."/>
            <person name="Zhao S."/>
            <person name="Lieberman T.D."/>
            <person name="Swanson P.K."/>
            <person name="Smith M."/>
            <person name="Roesemann S."/>
            <person name="Alexander J.E."/>
            <person name="Rich S.A."/>
            <person name="Livny J."/>
            <person name="Vlamakis H."/>
            <person name="Clish C."/>
            <person name="Bullock K."/>
            <person name="Deik A."/>
            <person name="Scott J."/>
            <person name="Pierce K.A."/>
            <person name="Xavier R.J."/>
            <person name="Alm E.J."/>
        </authorList>
    </citation>
    <scope>NUCLEOTIDE SEQUENCE [LARGE SCALE GENOMIC DNA]</scope>
    <source>
        <strain evidence="8 9">BIOML-A2</strain>
    </source>
</reference>
<dbReference type="InterPro" id="IPR011010">
    <property type="entry name" value="DNA_brk_join_enz"/>
</dbReference>
<dbReference type="InterPro" id="IPR035386">
    <property type="entry name" value="Arm-DNA-bind_5"/>
</dbReference>
<evidence type="ECO:0000256" key="2">
    <source>
        <dbReference type="ARBA" id="ARBA00022908"/>
    </source>
</evidence>
<evidence type="ECO:0000256" key="4">
    <source>
        <dbReference type="ARBA" id="ARBA00023172"/>
    </source>
</evidence>
<proteinExistence type="inferred from homology"/>
<dbReference type="GO" id="GO:0015074">
    <property type="term" value="P:DNA integration"/>
    <property type="evidence" value="ECO:0007669"/>
    <property type="project" value="UniProtKB-KW"/>
</dbReference>
<sequence>MKKTIRPILRDDLSRKGLEKRIDLRVYLDGRQTKFATPYSIAPACWDKKSGRVVGNCPEKSVINSYLNGKETEYERYLFQCEMLDETVDLERIREILTGKSRTAPSEKTNATLDEIFDAYVDKLRTDNRCERTIIGILDLKKDMAKFSKRSKKRTIDQLDILFIQEYKKYLRTVRRNADNTINTKLNRLRSVVKWAGRLGYPIDDPFGKGLKFLNRSKPRTVFLTKDEYDEFLQKALADRNDLAMRVTRELFIFSCETGLRFSDVLDLKWTHLKKDSKGVTYISKIQCKTKELVEIPLMSKWPKVLLAKYRNVSTGENVFPRLSNGCINRKLKMLAEKAGIGKRLSFHVGRHTFASHLANAGTPLYMVAKLLGDKSLDMVHRVYTNTERTELIEAMKKLGA</sequence>
<dbReference type="PROSITE" id="PS51898">
    <property type="entry name" value="TYR_RECOMBINASE"/>
    <property type="match status" value="1"/>
</dbReference>
<evidence type="ECO:0000259" key="6">
    <source>
        <dbReference type="PROSITE" id="PS51898"/>
    </source>
</evidence>
<dbReference type="AlphaFoldDB" id="A0A5B3GDL6"/>
<dbReference type="Pfam" id="PF13102">
    <property type="entry name" value="Phage_int_SAM_5"/>
    <property type="match status" value="1"/>
</dbReference>
<keyword evidence="2" id="KW-0229">DNA integration</keyword>
<dbReference type="Gene3D" id="1.10.150.130">
    <property type="match status" value="1"/>
</dbReference>
<dbReference type="Gene3D" id="1.10.443.10">
    <property type="entry name" value="Intergrase catalytic core"/>
    <property type="match status" value="1"/>
</dbReference>
<feature type="domain" description="Core-binding (CB)" evidence="7">
    <location>
        <begin position="111"/>
        <end position="197"/>
    </location>
</feature>
<dbReference type="PANTHER" id="PTHR30349:SF64">
    <property type="entry name" value="PROPHAGE INTEGRASE INTD-RELATED"/>
    <property type="match status" value="1"/>
</dbReference>
<dbReference type="GO" id="GO:0003677">
    <property type="term" value="F:DNA binding"/>
    <property type="evidence" value="ECO:0007669"/>
    <property type="project" value="UniProtKB-UniRule"/>
</dbReference>
<evidence type="ECO:0000313" key="9">
    <source>
        <dbReference type="Proteomes" id="UP000323567"/>
    </source>
</evidence>
<dbReference type="PANTHER" id="PTHR30349">
    <property type="entry name" value="PHAGE INTEGRASE-RELATED"/>
    <property type="match status" value="1"/>
</dbReference>
<dbReference type="Proteomes" id="UP000323567">
    <property type="component" value="Unassembled WGS sequence"/>
</dbReference>
<evidence type="ECO:0000313" key="8">
    <source>
        <dbReference type="EMBL" id="KAA2371718.1"/>
    </source>
</evidence>
<keyword evidence="3 5" id="KW-0238">DNA-binding</keyword>
<dbReference type="GO" id="GO:0006310">
    <property type="term" value="P:DNA recombination"/>
    <property type="evidence" value="ECO:0007669"/>
    <property type="project" value="UniProtKB-KW"/>
</dbReference>
<dbReference type="InterPro" id="IPR010998">
    <property type="entry name" value="Integrase_recombinase_N"/>
</dbReference>
<gene>
    <name evidence="8" type="ORF">F2Y13_02715</name>
</gene>
<evidence type="ECO:0000256" key="1">
    <source>
        <dbReference type="ARBA" id="ARBA00008857"/>
    </source>
</evidence>
<dbReference type="RefSeq" id="WP_149886982.1">
    <property type="nucleotide sequence ID" value="NZ_VVXK01000002.1"/>
</dbReference>
<dbReference type="CDD" id="cd01185">
    <property type="entry name" value="INTN1_C_like"/>
    <property type="match status" value="1"/>
</dbReference>
<comment type="similarity">
    <text evidence="1">Belongs to the 'phage' integrase family.</text>
</comment>
<dbReference type="InterPro" id="IPR050090">
    <property type="entry name" value="Tyrosine_recombinase_XerCD"/>
</dbReference>